<keyword evidence="4" id="KW-0677">Repeat</keyword>
<dbReference type="InterPro" id="IPR032675">
    <property type="entry name" value="LRR_dom_sf"/>
</dbReference>
<dbReference type="SMART" id="SM00368">
    <property type="entry name" value="LRR_RI"/>
    <property type="match status" value="7"/>
</dbReference>
<name>A0A3B3TA39_9TELE</name>
<dbReference type="InterPro" id="IPR027417">
    <property type="entry name" value="P-loop_NTPase"/>
</dbReference>
<dbReference type="Gene3D" id="3.40.50.300">
    <property type="entry name" value="P-loop containing nucleotide triphosphate hydrolases"/>
    <property type="match status" value="1"/>
</dbReference>
<dbReference type="InterPro" id="IPR041267">
    <property type="entry name" value="NLRP_HD2"/>
</dbReference>
<evidence type="ECO:0000256" key="5">
    <source>
        <dbReference type="ARBA" id="ARBA00022741"/>
    </source>
</evidence>
<dbReference type="InterPro" id="IPR001611">
    <property type="entry name" value="Leu-rich_rpt"/>
</dbReference>
<accession>A0A3B3TA39</accession>
<sequence>MFFQHLLKQTLQKRFEYVCDGQAKQGKAVLLNQIYTELYITEGETGAVNDQHEVRQIETSSKRPTAQETVIKCNDIFKAQPGRKTQIRTVLTRGVAGIGKTVTVQKFILDWAHGSANQDVHFVFPLPFRDLNLLKEKEYSLIDLLHHFLPEIKELGPAQLCNCKVLLIFDGLDECRLPLDFQANESWFDVTKPTSLDVLLTNLIKGNLLPSALLWITSRPAAANQIPPDCVHQVTEIRGFNDPQKEEYFRKRFSDQYLAGRIISHVRSSRSLYIMCHIPVFCWISATVLERLLSEAGSGEIPRTLTQMYTHFVIFHTSLKNQKYLRTQAAEPFSESLRVNKEFLLKLGKLAFQNLQDGNLIFYEEDLRTSGIDVSEASVFSGMCTAMFIEETGLYQQKIYCFVHLSIQEYLAALYVFLKHVNQKFNFSTLTSLQKNTFTDLLKKAVDEALQSKTGHLDLYLRFLLGLSMDSCQTLLQGILSRTGIRSHDTQRTASYIKEKIRENLPSERTINLFHCLNELNDTSLVEEVQRYLRLGRISTESLSPAQWSALVFVLLTSEGELDVFDLKKYIRSDEGLLRLLPVVKASRTALLNSCNLTENSCEVLSSAVSSNSSCLRELDLSHNDLMDSGVNVLSAGLENPQCNIRSLSFSDCGVTDTGCASLASALWSNPSHLRELDLSNNNTGDSGVIQLSAVLEDPKCQLQKLRLSGCRVTDIGCAILAPALWSNPSHLRELDLSGNNTGDSGVIQLSAVLEDPKCQLQTLRLSGCRVTDTGCAFLTPALRSNPSHLRELDLSDNNTGDSGVIELSDVLEDPKCQLEKLRLGATISIHPLPSACPGFGSRG</sequence>
<keyword evidence="6" id="KW-0067">ATP-binding</keyword>
<dbReference type="FunFam" id="3.80.10.10:FF:000100">
    <property type="entry name" value="Si:dkey-11n14.1"/>
    <property type="match status" value="1"/>
</dbReference>
<organism evidence="8 9">
    <name type="scientific">Paramormyrops kingsleyae</name>
    <dbReference type="NCBI Taxonomy" id="1676925"/>
    <lineage>
        <taxon>Eukaryota</taxon>
        <taxon>Metazoa</taxon>
        <taxon>Chordata</taxon>
        <taxon>Craniata</taxon>
        <taxon>Vertebrata</taxon>
        <taxon>Euteleostomi</taxon>
        <taxon>Actinopterygii</taxon>
        <taxon>Neopterygii</taxon>
        <taxon>Teleostei</taxon>
        <taxon>Osteoglossocephala</taxon>
        <taxon>Osteoglossomorpha</taxon>
        <taxon>Osteoglossiformes</taxon>
        <taxon>Mormyridae</taxon>
        <taxon>Paramormyrops</taxon>
    </lineage>
</organism>
<dbReference type="InterPro" id="IPR051261">
    <property type="entry name" value="NLR"/>
</dbReference>
<reference evidence="8" key="1">
    <citation type="submission" date="2025-08" db="UniProtKB">
        <authorList>
            <consortium name="Ensembl"/>
        </authorList>
    </citation>
    <scope>IDENTIFICATION</scope>
</reference>
<reference evidence="8" key="2">
    <citation type="submission" date="2025-09" db="UniProtKB">
        <authorList>
            <consortium name="Ensembl"/>
        </authorList>
    </citation>
    <scope>IDENTIFICATION</scope>
</reference>
<dbReference type="GO" id="GO:0005737">
    <property type="term" value="C:cytoplasm"/>
    <property type="evidence" value="ECO:0007669"/>
    <property type="project" value="UniProtKB-SubCell"/>
</dbReference>
<dbReference type="FunFam" id="3.40.50.300:FF:001524">
    <property type="entry name" value="Si:dkey-126g1.7"/>
    <property type="match status" value="1"/>
</dbReference>
<dbReference type="Pfam" id="PF14484">
    <property type="entry name" value="FISNA"/>
    <property type="match status" value="1"/>
</dbReference>
<evidence type="ECO:0000256" key="4">
    <source>
        <dbReference type="ARBA" id="ARBA00022737"/>
    </source>
</evidence>
<dbReference type="InterPro" id="IPR041075">
    <property type="entry name" value="NOD1/2_WH"/>
</dbReference>
<dbReference type="PROSITE" id="PS50837">
    <property type="entry name" value="NACHT"/>
    <property type="match status" value="1"/>
</dbReference>
<dbReference type="InterPro" id="IPR029495">
    <property type="entry name" value="NACHT-assoc"/>
</dbReference>
<keyword evidence="9" id="KW-1185">Reference proteome</keyword>
<evidence type="ECO:0000256" key="6">
    <source>
        <dbReference type="ARBA" id="ARBA00022840"/>
    </source>
</evidence>
<evidence type="ECO:0000259" key="7">
    <source>
        <dbReference type="PROSITE" id="PS50837"/>
    </source>
</evidence>
<dbReference type="AlphaFoldDB" id="A0A3B3TA39"/>
<evidence type="ECO:0000313" key="9">
    <source>
        <dbReference type="Proteomes" id="UP000261540"/>
    </source>
</evidence>
<protein>
    <recommendedName>
        <fullName evidence="7">NACHT domain-containing protein</fullName>
    </recommendedName>
</protein>
<keyword evidence="3" id="KW-0433">Leucine-rich repeat</keyword>
<evidence type="ECO:0000256" key="3">
    <source>
        <dbReference type="ARBA" id="ARBA00022614"/>
    </source>
</evidence>
<dbReference type="Pfam" id="PF17779">
    <property type="entry name" value="WHD_NOD2"/>
    <property type="match status" value="1"/>
</dbReference>
<evidence type="ECO:0000313" key="8">
    <source>
        <dbReference type="Ensembl" id="ENSPKIP00000039530.1"/>
    </source>
</evidence>
<keyword evidence="2" id="KW-0963">Cytoplasm</keyword>
<dbReference type="Pfam" id="PF17776">
    <property type="entry name" value="NLRC4_HD2"/>
    <property type="match status" value="1"/>
</dbReference>
<keyword evidence="5" id="KW-0547">Nucleotide-binding</keyword>
<dbReference type="Proteomes" id="UP000261540">
    <property type="component" value="Unplaced"/>
</dbReference>
<comment type="subcellular location">
    <subcellularLocation>
        <location evidence="1">Cytoplasm</location>
    </subcellularLocation>
</comment>
<dbReference type="Gene3D" id="3.80.10.10">
    <property type="entry name" value="Ribonuclease Inhibitor"/>
    <property type="match status" value="2"/>
</dbReference>
<dbReference type="Ensembl" id="ENSPKIT00000020539.1">
    <property type="protein sequence ID" value="ENSPKIP00000039530.1"/>
    <property type="gene ID" value="ENSPKIG00000016855.1"/>
</dbReference>
<dbReference type="GO" id="GO:0005524">
    <property type="term" value="F:ATP binding"/>
    <property type="evidence" value="ECO:0007669"/>
    <property type="project" value="UniProtKB-KW"/>
</dbReference>
<dbReference type="PANTHER" id="PTHR24106">
    <property type="entry name" value="NACHT, LRR AND CARD DOMAINS-CONTAINING"/>
    <property type="match status" value="1"/>
</dbReference>
<dbReference type="SUPFAM" id="SSF52540">
    <property type="entry name" value="P-loop containing nucleoside triphosphate hydrolases"/>
    <property type="match status" value="1"/>
</dbReference>
<proteinExistence type="predicted"/>
<dbReference type="FunFam" id="3.80.10.10:FF:000947">
    <property type="entry name" value="Si:dkey-286j17.4"/>
    <property type="match status" value="1"/>
</dbReference>
<dbReference type="Pfam" id="PF13516">
    <property type="entry name" value="LRR_6"/>
    <property type="match status" value="6"/>
</dbReference>
<dbReference type="InterPro" id="IPR007111">
    <property type="entry name" value="NACHT_NTPase"/>
</dbReference>
<dbReference type="Pfam" id="PF05729">
    <property type="entry name" value="NACHT"/>
    <property type="match status" value="1"/>
</dbReference>
<evidence type="ECO:0000256" key="2">
    <source>
        <dbReference type="ARBA" id="ARBA00022490"/>
    </source>
</evidence>
<dbReference type="SUPFAM" id="SSF52047">
    <property type="entry name" value="RNI-like"/>
    <property type="match status" value="1"/>
</dbReference>
<feature type="domain" description="NACHT" evidence="7">
    <location>
        <begin position="88"/>
        <end position="222"/>
    </location>
</feature>
<dbReference type="GeneTree" id="ENSGT01150000286927"/>
<evidence type="ECO:0000256" key="1">
    <source>
        <dbReference type="ARBA" id="ARBA00004496"/>
    </source>
</evidence>
<dbReference type="SMART" id="SM01288">
    <property type="entry name" value="FISNA"/>
    <property type="match status" value="1"/>
</dbReference>